<dbReference type="EMBL" id="JAAITA010000001">
    <property type="protein sequence ID" value="NSJ84850.1"/>
    <property type="molecule type" value="Genomic_DNA"/>
</dbReference>
<accession>A0ABX2I4F9</accession>
<name>A0ABX2I4F9_BLAHA</name>
<sequence length="138" mass="15735">MTDSQKLDLLLEQMSEFRKEMGGLREDVSELKTDVAQLKTDVAQLKEDVSELKERVSSLEGRMSVVEATLKETRVELENFTNRAISILAENHLSLMEKLNHSIKAADTNSVYEVKVEYLTERVNKLERAFVQAGYKIA</sequence>
<evidence type="ECO:0000256" key="1">
    <source>
        <dbReference type="SAM" id="Coils"/>
    </source>
</evidence>
<feature type="coiled-coil region" evidence="1">
    <location>
        <begin position="7"/>
        <end position="83"/>
    </location>
</feature>
<dbReference type="RefSeq" id="WP_173747322.1">
    <property type="nucleotide sequence ID" value="NZ_JAAITA010000001.1"/>
</dbReference>
<dbReference type="SUPFAM" id="SSF58100">
    <property type="entry name" value="Bacterial hemolysins"/>
    <property type="match status" value="1"/>
</dbReference>
<gene>
    <name evidence="2" type="ORF">G5A70_01335</name>
</gene>
<dbReference type="Proteomes" id="UP000822142">
    <property type="component" value="Unassembled WGS sequence"/>
</dbReference>
<keyword evidence="3" id="KW-1185">Reference proteome</keyword>
<comment type="caution">
    <text evidence="2">The sequence shown here is derived from an EMBL/GenBank/DDBJ whole genome shotgun (WGS) entry which is preliminary data.</text>
</comment>
<protein>
    <recommendedName>
        <fullName evidence="4">Chromosome partition protein Smc</fullName>
    </recommendedName>
</protein>
<proteinExistence type="predicted"/>
<evidence type="ECO:0000313" key="3">
    <source>
        <dbReference type="Proteomes" id="UP000822142"/>
    </source>
</evidence>
<evidence type="ECO:0008006" key="4">
    <source>
        <dbReference type="Google" id="ProtNLM"/>
    </source>
</evidence>
<evidence type="ECO:0000313" key="2">
    <source>
        <dbReference type="EMBL" id="NSJ84850.1"/>
    </source>
</evidence>
<dbReference type="Gene3D" id="1.20.5.170">
    <property type="match status" value="1"/>
</dbReference>
<keyword evidence="1" id="KW-0175">Coiled coil</keyword>
<organism evidence="2 3">
    <name type="scientific">Blautia hansenii</name>
    <name type="common">Ruminococcus hansenii</name>
    <dbReference type="NCBI Taxonomy" id="1322"/>
    <lineage>
        <taxon>Bacteria</taxon>
        <taxon>Bacillati</taxon>
        <taxon>Bacillota</taxon>
        <taxon>Clostridia</taxon>
        <taxon>Lachnospirales</taxon>
        <taxon>Lachnospiraceae</taxon>
        <taxon>Blautia</taxon>
    </lineage>
</organism>
<reference evidence="2 3" key="1">
    <citation type="journal article" date="2020" name="Cell Host Microbe">
        <title>Functional and Genomic Variation between Human-Derived Isolates of Lachnospiraceae Reveals Inter- and Intra-Species Diversity.</title>
        <authorList>
            <person name="Sorbara M.T."/>
            <person name="Littmann E.R."/>
            <person name="Fontana E."/>
            <person name="Moody T.U."/>
            <person name="Kohout C.E."/>
            <person name="Gjonbalaj M."/>
            <person name="Eaton V."/>
            <person name="Seok R."/>
            <person name="Leiner I.M."/>
            <person name="Pamer E.G."/>
        </authorList>
    </citation>
    <scope>NUCLEOTIDE SEQUENCE [LARGE SCALE GENOMIC DNA]</scope>
    <source>
        <strain evidence="2 3">MSK.15.26</strain>
    </source>
</reference>